<dbReference type="OrthoDB" id="4781at2759"/>
<proteinExistence type="predicted"/>
<evidence type="ECO:0000256" key="1">
    <source>
        <dbReference type="SAM" id="MobiDB-lite"/>
    </source>
</evidence>
<dbReference type="GO" id="GO:0016757">
    <property type="term" value="F:glycosyltransferase activity"/>
    <property type="evidence" value="ECO:0007669"/>
    <property type="project" value="TreeGrafter"/>
</dbReference>
<dbReference type="InterPro" id="IPR013320">
    <property type="entry name" value="ConA-like_dom_sf"/>
</dbReference>
<evidence type="ECO:0000256" key="2">
    <source>
        <dbReference type="SAM" id="SignalP"/>
    </source>
</evidence>
<dbReference type="STRING" id="357750.A0A2S6CKF3"/>
<dbReference type="Gene3D" id="2.60.120.200">
    <property type="match status" value="1"/>
</dbReference>
<dbReference type="GO" id="GO:0009277">
    <property type="term" value="C:fungal-type cell wall"/>
    <property type="evidence" value="ECO:0007669"/>
    <property type="project" value="TreeGrafter"/>
</dbReference>
<dbReference type="GO" id="GO:0005975">
    <property type="term" value="P:carbohydrate metabolic process"/>
    <property type="evidence" value="ECO:0007669"/>
    <property type="project" value="InterPro"/>
</dbReference>
<feature type="signal peptide" evidence="2">
    <location>
        <begin position="1"/>
        <end position="21"/>
    </location>
</feature>
<reference evidence="5" key="1">
    <citation type="journal article" date="2017" name="bioRxiv">
        <title>Conservation of a gene cluster reveals novel cercosporin biosynthetic mechanisms and extends production to the genus Colletotrichum.</title>
        <authorList>
            <person name="de Jonge R."/>
            <person name="Ebert M.K."/>
            <person name="Huitt-Roehl C.R."/>
            <person name="Pal P."/>
            <person name="Suttle J.C."/>
            <person name="Spanner R.E."/>
            <person name="Neubauer J.D."/>
            <person name="Jurick W.M.II."/>
            <person name="Stott K.A."/>
            <person name="Secor G.A."/>
            <person name="Thomma B.P.H.J."/>
            <person name="Van de Peer Y."/>
            <person name="Townsend C.A."/>
            <person name="Bolton M.D."/>
        </authorList>
    </citation>
    <scope>NUCLEOTIDE SEQUENCE [LARGE SCALE GENOMIC DNA]</scope>
    <source>
        <strain evidence="5">CBS538.71</strain>
    </source>
</reference>
<evidence type="ECO:0000313" key="4">
    <source>
        <dbReference type="EMBL" id="PPJ60183.1"/>
    </source>
</evidence>
<dbReference type="AlphaFoldDB" id="A0A2S6CKF3"/>
<name>A0A2S6CKF3_9PEZI</name>
<dbReference type="GO" id="GO:0004553">
    <property type="term" value="F:hydrolase activity, hydrolyzing O-glycosyl compounds"/>
    <property type="evidence" value="ECO:0007669"/>
    <property type="project" value="InterPro"/>
</dbReference>
<gene>
    <name evidence="4" type="ORF">CBER1_09003</name>
</gene>
<dbReference type="PANTHER" id="PTHR10963:SF68">
    <property type="entry name" value="GLYCOSIDASE CRH1-RELATED"/>
    <property type="match status" value="1"/>
</dbReference>
<feature type="region of interest" description="Disordered" evidence="1">
    <location>
        <begin position="808"/>
        <end position="827"/>
    </location>
</feature>
<dbReference type="PANTHER" id="PTHR10963">
    <property type="entry name" value="GLYCOSYL HYDROLASE-RELATED"/>
    <property type="match status" value="1"/>
</dbReference>
<dbReference type="SUPFAM" id="SSF49899">
    <property type="entry name" value="Concanavalin A-like lectins/glucanases"/>
    <property type="match status" value="1"/>
</dbReference>
<keyword evidence="5" id="KW-1185">Reference proteome</keyword>
<feature type="chain" id="PRO_5015560718" description="GH16 domain-containing protein" evidence="2">
    <location>
        <begin position="22"/>
        <end position="888"/>
    </location>
</feature>
<evidence type="ECO:0000313" key="5">
    <source>
        <dbReference type="Proteomes" id="UP000237631"/>
    </source>
</evidence>
<dbReference type="InterPro" id="IPR050546">
    <property type="entry name" value="Glycosyl_Hydrlase_16"/>
</dbReference>
<organism evidence="4 5">
    <name type="scientific">Cercospora berteroae</name>
    <dbReference type="NCBI Taxonomy" id="357750"/>
    <lineage>
        <taxon>Eukaryota</taxon>
        <taxon>Fungi</taxon>
        <taxon>Dikarya</taxon>
        <taxon>Ascomycota</taxon>
        <taxon>Pezizomycotina</taxon>
        <taxon>Dothideomycetes</taxon>
        <taxon>Dothideomycetidae</taxon>
        <taxon>Mycosphaerellales</taxon>
        <taxon>Mycosphaerellaceae</taxon>
        <taxon>Cercospora</taxon>
    </lineage>
</organism>
<evidence type="ECO:0000259" key="3">
    <source>
        <dbReference type="PROSITE" id="PS51762"/>
    </source>
</evidence>
<dbReference type="Pfam" id="PF00722">
    <property type="entry name" value="Glyco_hydro_16"/>
    <property type="match status" value="1"/>
</dbReference>
<dbReference type="EMBL" id="PNEN01000304">
    <property type="protein sequence ID" value="PPJ60183.1"/>
    <property type="molecule type" value="Genomic_DNA"/>
</dbReference>
<dbReference type="InterPro" id="IPR000757">
    <property type="entry name" value="Beta-glucanase-like"/>
</dbReference>
<keyword evidence="2" id="KW-0732">Signal</keyword>
<dbReference type="PROSITE" id="PS51762">
    <property type="entry name" value="GH16_2"/>
    <property type="match status" value="1"/>
</dbReference>
<accession>A0A2S6CKF3</accession>
<feature type="compositionally biased region" description="Polar residues" evidence="1">
    <location>
        <begin position="812"/>
        <end position="821"/>
    </location>
</feature>
<protein>
    <recommendedName>
        <fullName evidence="3">GH16 domain-containing protein</fullName>
    </recommendedName>
</protein>
<dbReference type="GO" id="GO:0031505">
    <property type="term" value="P:fungal-type cell wall organization"/>
    <property type="evidence" value="ECO:0007669"/>
    <property type="project" value="TreeGrafter"/>
</dbReference>
<sequence>MPFMAGFEVVLVVLLSTSALASPQWYYWGSPTSYNNSCRAAAQYISALRTYDAASSLCSSVLGLTAQTVTETSTELTYITANQTGVAVTATYTASASTIRAPVVTITGNSSTTTIFSNTTRTITRPGPLATAPTSTSYTTLTSTSTICGNSSEASNVAAPVKRQFWGWGGKPHWHHDGPGHGWRQPQDLPPSLEDAAESAISSACSCMSLPVLRTTTTKRTTKRTTSTTSVLGNGLPTASATYQPIVTWANTTTIRPVVTRTATSTRTFRSSATLTPVITSTIVETTTVLIGQQFGTPTVVLASPTPITGVDGDGLATQDFDDERYPIELPFPIELYGTRTRSVVVAVNGWIALGNDSGTVDHYSFDNAQLPRMNSDDDWGLPDTVFLPYWNDLFIAQGTAQGLYYEIAGTSPNRNVSFEWYTSLYQQPTGYYHFTATFQESTPGAAVFTYYQANGEAPLNTGKYGTIGVQSFLDDRSKQYSYDRLVAPGLEITYDPDKDVFLRTNSMFRLIESLSAVLLIAGSASAQREDGQFWPCNPVKNATGACKPNPGLPTTKYEIDFTKVTSIPPEWTISNYATINFGPNGAEFTYNKRWDAPQLWTNFFILFAKVEIEMRIAGGVGMISSAVLMSDDFDEIDFEFSGNNFGNPAWTAGVGQNNYFGKGITGNYDRGAYFEVSRPQDTFHTYSFEWRKAFLNWQLDGKVIRQFRYDQSSGDQGNYQYPQTPSKLQLGIWAGGDPSMNEGTKSWAGGETDVNGGPYTMYVRKVTIHNYNPAHAYNWTDQSGKWQSIQISQDKKAPVSNVTVTIKPPSMGTNSTSASVAGSDGKKTSTTKVVTYTSTYKVAGTSTVTGAGPTPQAAEKWVNWGGWNDGWWTTDADGKAEYVGGVA</sequence>
<feature type="domain" description="GH16" evidence="3">
    <location>
        <begin position="533"/>
        <end position="772"/>
    </location>
</feature>
<comment type="caution">
    <text evidence="4">The sequence shown here is derived from an EMBL/GenBank/DDBJ whole genome shotgun (WGS) entry which is preliminary data.</text>
</comment>
<dbReference type="Proteomes" id="UP000237631">
    <property type="component" value="Unassembled WGS sequence"/>
</dbReference>